<evidence type="ECO:0000256" key="4">
    <source>
        <dbReference type="ARBA" id="ARBA00022581"/>
    </source>
</evidence>
<evidence type="ECO:0000313" key="11">
    <source>
        <dbReference type="EMBL" id="AAG23711.1"/>
    </source>
</evidence>
<keyword evidence="8" id="KW-0862">Zinc</keyword>
<sequence length="99" mass="10859">MQPISHYEAKLLAVSLAMYKFTGRCEPAVALNIVNKACNVGMGKSSFARRARAALLGRCHRCFRTSMATRCNGVTCYPGIGAKPKIEMFIKYGVSELKP</sequence>
<name>Q9DX55_9VIRU</name>
<evidence type="ECO:0000256" key="2">
    <source>
        <dbReference type="ARBA" id="ARBA00017202"/>
    </source>
</evidence>
<evidence type="ECO:0000256" key="3">
    <source>
        <dbReference type="ARBA" id="ARBA00022463"/>
    </source>
</evidence>
<comment type="similarity">
    <text evidence="1">Belongs to the carlaviruses nucleic acid-binding protein family.</text>
</comment>
<keyword evidence="4" id="KW-0945">Host-virus interaction</keyword>
<evidence type="ECO:0000256" key="5">
    <source>
        <dbReference type="ARBA" id="ARBA00022632"/>
    </source>
</evidence>
<dbReference type="GO" id="GO:0052170">
    <property type="term" value="P:symbiont-mediated suppression of host innate immune response"/>
    <property type="evidence" value="ECO:0007669"/>
    <property type="project" value="UniProtKB-KW"/>
</dbReference>
<evidence type="ECO:0000256" key="6">
    <source>
        <dbReference type="ARBA" id="ARBA00022723"/>
    </source>
</evidence>
<gene>
    <name evidence="11" type="primary">NB</name>
</gene>
<keyword evidence="6" id="KW-0479">Metal-binding</keyword>
<keyword evidence="9" id="KW-0238">DNA-binding</keyword>
<evidence type="ECO:0000256" key="10">
    <source>
        <dbReference type="ARBA" id="ARBA00023280"/>
    </source>
</evidence>
<protein>
    <recommendedName>
        <fullName evidence="2">RNA silencing suppressor</fullName>
    </recommendedName>
</protein>
<dbReference type="GO" id="GO:0008270">
    <property type="term" value="F:zinc ion binding"/>
    <property type="evidence" value="ECO:0007669"/>
    <property type="project" value="UniProtKB-KW"/>
</dbReference>
<dbReference type="GO" id="GO:0003677">
    <property type="term" value="F:DNA binding"/>
    <property type="evidence" value="ECO:0007669"/>
    <property type="project" value="UniProtKB-KW"/>
</dbReference>
<dbReference type="EMBL" id="AY007728">
    <property type="protein sequence ID" value="AAG23711.1"/>
    <property type="molecule type" value="Genomic_RNA"/>
</dbReference>
<reference evidence="11" key="1">
    <citation type="journal article" date="2002" name="Plant Pathol.">
        <title>Potato latent virus: a proposed new species in the genus Carlavirus.</title>
        <authorList>
            <person name="Brattey C."/>
            <person name="Badge J.L."/>
            <person name="Burns R."/>
            <person name="Foster G.D."/>
            <person name="George E."/>
            <person name="Goodfellow H.A."/>
            <person name="Mulholland V."/>
            <person name="McDonald J.G."/>
            <person name="Jefferies C.J."/>
        </authorList>
    </citation>
    <scope>NUCLEOTIDE SEQUENCE</scope>
</reference>
<organism evidence="11">
    <name type="scientific">Potato latent virus</name>
    <dbReference type="NCBI Taxonomy" id="138982"/>
    <lineage>
        <taxon>Viruses</taxon>
        <taxon>Riboviria</taxon>
        <taxon>Orthornavirae</taxon>
        <taxon>Kitrinoviricota</taxon>
        <taxon>Alsuviricetes</taxon>
        <taxon>Tymovirales</taxon>
        <taxon>Betaflexiviridae</taxon>
        <taxon>Quinvirinae</taxon>
        <taxon>Carlavirus</taxon>
        <taxon>Carlavirus latensolani</taxon>
    </lineage>
</organism>
<keyword evidence="5" id="KW-1090">Inhibition of host innate immune response by virus</keyword>
<evidence type="ECO:0000256" key="1">
    <source>
        <dbReference type="ARBA" id="ARBA00006158"/>
    </source>
</evidence>
<evidence type="ECO:0000256" key="7">
    <source>
        <dbReference type="ARBA" id="ARBA00022771"/>
    </source>
</evidence>
<keyword evidence="3" id="KW-0941">Suppressor of RNA silencing</keyword>
<keyword evidence="7" id="KW-0863">Zinc-finger</keyword>
<dbReference type="Pfam" id="PF01623">
    <property type="entry name" value="Carla_C4"/>
    <property type="match status" value="1"/>
</dbReference>
<reference evidence="11" key="2">
    <citation type="submission" date="2016-11" db="EMBL/GenBank/DDBJ databases">
        <authorList>
            <person name="Jaros S."/>
            <person name="Januszkiewicz K."/>
            <person name="Wedrychowicz H."/>
        </authorList>
    </citation>
    <scope>NUCLEOTIDE SEQUENCE</scope>
</reference>
<proteinExistence type="inferred from homology"/>
<evidence type="ECO:0000256" key="9">
    <source>
        <dbReference type="ARBA" id="ARBA00023125"/>
    </source>
</evidence>
<dbReference type="InterPro" id="IPR002568">
    <property type="entry name" value="Carla-bd"/>
</dbReference>
<keyword evidence="10" id="KW-0899">Viral immunoevasion</keyword>
<dbReference type="GO" id="GO:0006355">
    <property type="term" value="P:regulation of DNA-templated transcription"/>
    <property type="evidence" value="ECO:0007669"/>
    <property type="project" value="InterPro"/>
</dbReference>
<evidence type="ECO:0000256" key="8">
    <source>
        <dbReference type="ARBA" id="ARBA00022833"/>
    </source>
</evidence>
<accession>Q9DX55</accession>